<dbReference type="Proteomes" id="UP000199702">
    <property type="component" value="Unassembled WGS sequence"/>
</dbReference>
<keyword evidence="3 6" id="KW-0812">Transmembrane</keyword>
<dbReference type="OrthoDB" id="9803035at2"/>
<evidence type="ECO:0000256" key="4">
    <source>
        <dbReference type="ARBA" id="ARBA00022989"/>
    </source>
</evidence>
<evidence type="ECO:0000313" key="8">
    <source>
        <dbReference type="EMBL" id="SEI41760.1"/>
    </source>
</evidence>
<dbReference type="CDD" id="cd07989">
    <property type="entry name" value="LPLAT_AGPAT-like"/>
    <property type="match status" value="1"/>
</dbReference>
<keyword evidence="2" id="KW-1003">Cell membrane</keyword>
<feature type="domain" description="Phospholipid/glycerol acyltransferase" evidence="7">
    <location>
        <begin position="893"/>
        <end position="1002"/>
    </location>
</feature>
<feature type="transmembrane region" description="Helical" evidence="6">
    <location>
        <begin position="17"/>
        <end position="35"/>
    </location>
</feature>
<accession>A0A1H6QQN9</accession>
<evidence type="ECO:0000256" key="5">
    <source>
        <dbReference type="ARBA" id="ARBA00023136"/>
    </source>
</evidence>
<evidence type="ECO:0000256" key="3">
    <source>
        <dbReference type="ARBA" id="ARBA00022692"/>
    </source>
</evidence>
<dbReference type="Pfam" id="PF01553">
    <property type="entry name" value="Acyltransferase"/>
    <property type="match status" value="1"/>
</dbReference>
<dbReference type="InterPro" id="IPR050545">
    <property type="entry name" value="Mycobact_MmpL"/>
</dbReference>
<feature type="transmembrane region" description="Helical" evidence="6">
    <location>
        <begin position="268"/>
        <end position="288"/>
    </location>
</feature>
<protein>
    <recommendedName>
        <fullName evidence="7">Phospholipid/glycerol acyltransferase domain-containing protein</fullName>
    </recommendedName>
</protein>
<dbReference type="RefSeq" id="WP_091307198.1">
    <property type="nucleotide sequence ID" value="NZ_CBCSJU010000001.1"/>
</dbReference>
<evidence type="ECO:0000256" key="6">
    <source>
        <dbReference type="SAM" id="Phobius"/>
    </source>
</evidence>
<proteinExistence type="predicted"/>
<feature type="transmembrane region" description="Helical" evidence="6">
    <location>
        <begin position="361"/>
        <end position="379"/>
    </location>
</feature>
<feature type="transmembrane region" description="Helical" evidence="6">
    <location>
        <begin position="661"/>
        <end position="677"/>
    </location>
</feature>
<feature type="transmembrane region" description="Helical" evidence="6">
    <location>
        <begin position="294"/>
        <end position="314"/>
    </location>
</feature>
<feature type="transmembrane region" description="Helical" evidence="6">
    <location>
        <begin position="750"/>
        <end position="769"/>
    </location>
</feature>
<keyword evidence="5 6" id="KW-0472">Membrane</keyword>
<dbReference type="SMART" id="SM00563">
    <property type="entry name" value="PlsC"/>
    <property type="match status" value="1"/>
</dbReference>
<dbReference type="EMBL" id="FNYA01000001">
    <property type="protein sequence ID" value="SEI41760.1"/>
    <property type="molecule type" value="Genomic_DNA"/>
</dbReference>
<keyword evidence="4 6" id="KW-1133">Transmembrane helix</keyword>
<feature type="transmembrane region" description="Helical" evidence="6">
    <location>
        <begin position="386"/>
        <end position="409"/>
    </location>
</feature>
<keyword evidence="9" id="KW-1185">Reference proteome</keyword>
<evidence type="ECO:0000256" key="2">
    <source>
        <dbReference type="ARBA" id="ARBA00022475"/>
    </source>
</evidence>
<feature type="transmembrane region" description="Helical" evidence="6">
    <location>
        <begin position="781"/>
        <end position="807"/>
    </location>
</feature>
<sequence>MHNFFIKVHYFVQKNRLLSLAIAFLFLLVFGFFASKIRFEEDITRIIPKNENADIATKVIKQLNFSDKITVIIEKDKNGTIDDLTETATNFIDSLKTCEPYIKNIQGKVDDENIQQTFDFVYQNLPYFLDEKDYATLEKKLTNDSISQQVENNYKTLISPTGFIAKDFIVNDPLGISFVALKKLQQLSIGDDFILKDGFIITKDESTLLLFINPKLSGSETEKNTLFVDELNTIKSKFNTVNSGKVTLEYFGSSLIAVANAKQIKTDIITTILVSLGTLMLILIVFYRKLLIPVIIFIPTIFGVVTAIACLYFLRQTISAISLSVGAVLLGVTIDYSLHILTHYKHHNDLKTVYKDITMPLIMSSTTTALAFLCLLFVNSEALKDLGIFAAISVIVSAFFSLLIIPHLYKPKDSLLPPKENVLDKIAGFSFENNKALIGITCIIIVVSFFTFGKVTFNNNLSELNFIPDDIKKTEEKLEKRTNLTSKSIYLAAYGNSIEEAIQNNSKLFDRLSLEKSDNKIINFSSIGGIVLSKEAQLEKLKLWDNFWTSNRKQFVENALISHGNAIGFKPEMHQGFYDLLNQKFELLSFADYKKLNVLFLDEFVASKNGFYTITSVAKVSNTQRDKFVKSIDSQQSVLPIDRQQMNETFLGKLRDDFNSLVNYSFVAVILILFVFFRRVELVIVSTIPIVLTGIVTAGIMWLFNIQLNIFSTIVCTLIFGHGVDFSIFMTSALQKEHTTGKNEMPTYRTSIILAALTTILAIGALVFAKHPALRSISSVSLIGVFAALLITFIFYPLLFRICFINRVKKGKSPITLRLLIHSTLSFLYYGLGGLFFSLLGKVILFLIPAKKEKKMMWFRSIISNFMKSVLYSNPFVKKKIVNNYKEDFSKPAVIISNHTSFLDILAVGMITPKIIYLVNDWVYNSPIFGRIVKLAGYYPASQGIEGSVEHLRDKIEKGYSLMVFPEGTRSSTNEINRFYKGAFYLAEHFNIDVLPVYIHGNSESLPKGDHIIYDENITVVIDKRIKADDKSFGENYSQRTKSINKYFRTEFNKLRIDLEDENYFKDKLYLSFLYKERDIISEVKSDFLASKSNYFKLNSSINPDAKIFHIASDFGQMDVLLNMQHAKRKITSFIEDLEKRAIANSNYLVKKYGVTYVENIQDTIVGNNTLLISDANLDFEVVSNHVSHFQQVILFNSSNLLYKFEQANFEVISNEDKIIVLKNKISER</sequence>
<feature type="transmembrane region" description="Helical" evidence="6">
    <location>
        <begin position="711"/>
        <end position="730"/>
    </location>
</feature>
<evidence type="ECO:0000259" key="7">
    <source>
        <dbReference type="SMART" id="SM00563"/>
    </source>
</evidence>
<dbReference type="Pfam" id="PF03176">
    <property type="entry name" value="MMPL"/>
    <property type="match status" value="2"/>
</dbReference>
<feature type="transmembrane region" description="Helical" evidence="6">
    <location>
        <begin position="321"/>
        <end position="341"/>
    </location>
</feature>
<gene>
    <name evidence="8" type="ORF">SAMN05660918_0453</name>
</gene>
<feature type="transmembrane region" description="Helical" evidence="6">
    <location>
        <begin position="827"/>
        <end position="848"/>
    </location>
</feature>
<dbReference type="PANTHER" id="PTHR33406:SF13">
    <property type="entry name" value="MEMBRANE PROTEIN YDFJ"/>
    <property type="match status" value="1"/>
</dbReference>
<dbReference type="InterPro" id="IPR002123">
    <property type="entry name" value="Plipid/glycerol_acylTrfase"/>
</dbReference>
<dbReference type="PANTHER" id="PTHR33406">
    <property type="entry name" value="MEMBRANE PROTEIN MJ1562-RELATED"/>
    <property type="match status" value="1"/>
</dbReference>
<dbReference type="GO" id="GO:0016746">
    <property type="term" value="F:acyltransferase activity"/>
    <property type="evidence" value="ECO:0007669"/>
    <property type="project" value="InterPro"/>
</dbReference>
<dbReference type="STRING" id="402734.SAMN05660918_0453"/>
<dbReference type="Gene3D" id="1.20.1640.10">
    <property type="entry name" value="Multidrug efflux transporter AcrB transmembrane domain"/>
    <property type="match status" value="2"/>
</dbReference>
<feature type="transmembrane region" description="Helical" evidence="6">
    <location>
        <begin position="683"/>
        <end position="704"/>
    </location>
</feature>
<evidence type="ECO:0000313" key="9">
    <source>
        <dbReference type="Proteomes" id="UP000199702"/>
    </source>
</evidence>
<comment type="subcellular location">
    <subcellularLocation>
        <location evidence="1">Cell membrane</location>
        <topology evidence="1">Multi-pass membrane protein</topology>
    </subcellularLocation>
</comment>
<organism evidence="8 9">
    <name type="scientific">Flavobacterium terrigena</name>
    <dbReference type="NCBI Taxonomy" id="402734"/>
    <lineage>
        <taxon>Bacteria</taxon>
        <taxon>Pseudomonadati</taxon>
        <taxon>Bacteroidota</taxon>
        <taxon>Flavobacteriia</taxon>
        <taxon>Flavobacteriales</taxon>
        <taxon>Flavobacteriaceae</taxon>
        <taxon>Flavobacterium</taxon>
    </lineage>
</organism>
<dbReference type="InterPro" id="IPR004869">
    <property type="entry name" value="MMPL_dom"/>
</dbReference>
<name>A0A1H6QQN9_9FLAO</name>
<dbReference type="SUPFAM" id="SSF69593">
    <property type="entry name" value="Glycerol-3-phosphate (1)-acyltransferase"/>
    <property type="match status" value="1"/>
</dbReference>
<evidence type="ECO:0000256" key="1">
    <source>
        <dbReference type="ARBA" id="ARBA00004651"/>
    </source>
</evidence>
<dbReference type="SUPFAM" id="SSF82866">
    <property type="entry name" value="Multidrug efflux transporter AcrB transmembrane domain"/>
    <property type="match status" value="2"/>
</dbReference>
<dbReference type="AlphaFoldDB" id="A0A1H6QQN9"/>
<dbReference type="GO" id="GO:0005886">
    <property type="term" value="C:plasma membrane"/>
    <property type="evidence" value="ECO:0007669"/>
    <property type="project" value="UniProtKB-SubCell"/>
</dbReference>
<reference evidence="9" key="1">
    <citation type="submission" date="2016-10" db="EMBL/GenBank/DDBJ databases">
        <authorList>
            <person name="Varghese N."/>
            <person name="Submissions S."/>
        </authorList>
    </citation>
    <scope>NUCLEOTIDE SEQUENCE [LARGE SCALE GENOMIC DNA]</scope>
    <source>
        <strain evidence="9">DSM 17934</strain>
    </source>
</reference>